<accession>A0ACC2NM60</accession>
<dbReference type="Proteomes" id="UP001239111">
    <property type="component" value="Chromosome 3"/>
</dbReference>
<reference evidence="1" key="1">
    <citation type="submission" date="2023-04" db="EMBL/GenBank/DDBJ databases">
        <title>A chromosome-level genome assembly of the parasitoid wasp Eretmocerus hayati.</title>
        <authorList>
            <person name="Zhong Y."/>
            <person name="Liu S."/>
            <person name="Liu Y."/>
        </authorList>
    </citation>
    <scope>NUCLEOTIDE SEQUENCE</scope>
    <source>
        <strain evidence="1">ZJU_SS_LIU_2023</strain>
    </source>
</reference>
<dbReference type="EMBL" id="CM056743">
    <property type="protein sequence ID" value="KAJ8671404.1"/>
    <property type="molecule type" value="Genomic_DNA"/>
</dbReference>
<evidence type="ECO:0000313" key="2">
    <source>
        <dbReference type="Proteomes" id="UP001239111"/>
    </source>
</evidence>
<comment type="caution">
    <text evidence="1">The sequence shown here is derived from an EMBL/GenBank/DDBJ whole genome shotgun (WGS) entry which is preliminary data.</text>
</comment>
<proteinExistence type="predicted"/>
<protein>
    <submittedName>
        <fullName evidence="1">Uncharacterized protein</fullName>
    </submittedName>
</protein>
<gene>
    <name evidence="1" type="ORF">QAD02_002663</name>
</gene>
<evidence type="ECO:0000313" key="1">
    <source>
        <dbReference type="EMBL" id="KAJ8671404.1"/>
    </source>
</evidence>
<organism evidence="1 2">
    <name type="scientific">Eretmocerus hayati</name>
    <dbReference type="NCBI Taxonomy" id="131215"/>
    <lineage>
        <taxon>Eukaryota</taxon>
        <taxon>Metazoa</taxon>
        <taxon>Ecdysozoa</taxon>
        <taxon>Arthropoda</taxon>
        <taxon>Hexapoda</taxon>
        <taxon>Insecta</taxon>
        <taxon>Pterygota</taxon>
        <taxon>Neoptera</taxon>
        <taxon>Endopterygota</taxon>
        <taxon>Hymenoptera</taxon>
        <taxon>Apocrita</taxon>
        <taxon>Proctotrupomorpha</taxon>
        <taxon>Chalcidoidea</taxon>
        <taxon>Aphelinidae</taxon>
        <taxon>Aphelininae</taxon>
        <taxon>Eretmocerus</taxon>
    </lineage>
</organism>
<keyword evidence="2" id="KW-1185">Reference proteome</keyword>
<sequence>MTLGKLQEFRNREIREDVGIEVFADEGIDGFPNQSANNLAAVVVPSVSQNVPGESGDVARAGPPKQQAEEQVNENFDGIAVDEQNNRENVVQYSEETQRRSDVMRPNSDAEIAAGGVTTIDKLVKDWDSFLYYKIILYKYVLPEIYSFQCAHLLPELM</sequence>
<name>A0ACC2NM60_9HYME</name>